<feature type="compositionally biased region" description="Low complexity" evidence="1">
    <location>
        <begin position="131"/>
        <end position="151"/>
    </location>
</feature>
<dbReference type="Proteomes" id="UP000221165">
    <property type="component" value="Unassembled WGS sequence"/>
</dbReference>
<organism evidence="2 3">
    <name type="scientific">Cystoisospora suis</name>
    <dbReference type="NCBI Taxonomy" id="483139"/>
    <lineage>
        <taxon>Eukaryota</taxon>
        <taxon>Sar</taxon>
        <taxon>Alveolata</taxon>
        <taxon>Apicomplexa</taxon>
        <taxon>Conoidasida</taxon>
        <taxon>Coccidia</taxon>
        <taxon>Eucoccidiorida</taxon>
        <taxon>Eimeriorina</taxon>
        <taxon>Sarcocystidae</taxon>
        <taxon>Cystoisospora</taxon>
    </lineage>
</organism>
<proteinExistence type="predicted"/>
<evidence type="ECO:0000256" key="1">
    <source>
        <dbReference type="SAM" id="MobiDB-lite"/>
    </source>
</evidence>
<dbReference type="VEuPathDB" id="ToxoDB:CSUI_008442"/>
<comment type="caution">
    <text evidence="2">The sequence shown here is derived from an EMBL/GenBank/DDBJ whole genome shotgun (WGS) entry which is preliminary data.</text>
</comment>
<dbReference type="GeneID" id="94431786"/>
<feature type="compositionally biased region" description="Basic and acidic residues" evidence="1">
    <location>
        <begin position="166"/>
        <end position="182"/>
    </location>
</feature>
<feature type="region of interest" description="Disordered" evidence="1">
    <location>
        <begin position="28"/>
        <end position="47"/>
    </location>
</feature>
<sequence>MGPRRPDPNKTGACPYCTLKMYCRQHKDRKPENGRSDAPQLKDAAGTITRMYDQIISSKLMKFREKFSAELEKHAETMWGSDPLQQLKDMQTLSPEVKSKKVKKKRKKDKRKKKSKKKSSKKKKKSKAKDSSSSSSSSSESDSSSSESSSDSEQDRRRSSKKRRRVSTDEGQKKRRVEHLVD</sequence>
<dbReference type="RefSeq" id="XP_067919444.1">
    <property type="nucleotide sequence ID" value="XM_068068575.1"/>
</dbReference>
<evidence type="ECO:0000313" key="2">
    <source>
        <dbReference type="EMBL" id="PHJ17729.1"/>
    </source>
</evidence>
<evidence type="ECO:0000313" key="3">
    <source>
        <dbReference type="Proteomes" id="UP000221165"/>
    </source>
</evidence>
<reference evidence="2 3" key="1">
    <citation type="journal article" date="2017" name="Int. J. Parasitol.">
        <title>The genome of the protozoan parasite Cystoisospora suis and a reverse vaccinology approach to identify vaccine candidates.</title>
        <authorList>
            <person name="Palmieri N."/>
            <person name="Shrestha A."/>
            <person name="Ruttkowski B."/>
            <person name="Beck T."/>
            <person name="Vogl C."/>
            <person name="Tomley F."/>
            <person name="Blake D.P."/>
            <person name="Joachim A."/>
        </authorList>
    </citation>
    <scope>NUCLEOTIDE SEQUENCE [LARGE SCALE GENOMIC DNA]</scope>
    <source>
        <strain evidence="2 3">Wien I</strain>
    </source>
</reference>
<name>A0A2C6KKR5_9APIC</name>
<dbReference type="AlphaFoldDB" id="A0A2C6KKR5"/>
<feature type="compositionally biased region" description="Basic residues" evidence="1">
    <location>
        <begin position="100"/>
        <end position="127"/>
    </location>
</feature>
<protein>
    <submittedName>
        <fullName evidence="2">Uncharacterized protein</fullName>
    </submittedName>
</protein>
<feature type="region of interest" description="Disordered" evidence="1">
    <location>
        <begin position="76"/>
        <end position="182"/>
    </location>
</feature>
<dbReference type="OrthoDB" id="332936at2759"/>
<keyword evidence="3" id="KW-1185">Reference proteome</keyword>
<gene>
    <name evidence="2" type="ORF">CSUI_008442</name>
</gene>
<dbReference type="EMBL" id="MIGC01004727">
    <property type="protein sequence ID" value="PHJ17729.1"/>
    <property type="molecule type" value="Genomic_DNA"/>
</dbReference>
<accession>A0A2C6KKR5</accession>